<evidence type="ECO:0000313" key="7">
    <source>
        <dbReference type="EMBL" id="KAJ8888521.1"/>
    </source>
</evidence>
<reference evidence="7 8" key="1">
    <citation type="submission" date="2023-02" db="EMBL/GenBank/DDBJ databases">
        <title>LHISI_Scaffold_Assembly.</title>
        <authorList>
            <person name="Stuart O.P."/>
            <person name="Cleave R."/>
            <person name="Magrath M.J.L."/>
            <person name="Mikheyev A.S."/>
        </authorList>
    </citation>
    <scope>NUCLEOTIDE SEQUENCE [LARGE SCALE GENOMIC DNA]</scope>
    <source>
        <strain evidence="7">Daus_M_001</strain>
        <tissue evidence="7">Leg muscle</tissue>
    </source>
</reference>
<evidence type="ECO:0000256" key="4">
    <source>
        <dbReference type="ARBA" id="ARBA00022833"/>
    </source>
</evidence>
<evidence type="ECO:0000313" key="8">
    <source>
        <dbReference type="Proteomes" id="UP001159363"/>
    </source>
</evidence>
<keyword evidence="3" id="KW-0863">Zinc-finger</keyword>
<organism evidence="7 8">
    <name type="scientific">Dryococelus australis</name>
    <dbReference type="NCBI Taxonomy" id="614101"/>
    <lineage>
        <taxon>Eukaryota</taxon>
        <taxon>Metazoa</taxon>
        <taxon>Ecdysozoa</taxon>
        <taxon>Arthropoda</taxon>
        <taxon>Hexapoda</taxon>
        <taxon>Insecta</taxon>
        <taxon>Pterygota</taxon>
        <taxon>Neoptera</taxon>
        <taxon>Polyneoptera</taxon>
        <taxon>Phasmatodea</taxon>
        <taxon>Verophasmatodea</taxon>
        <taxon>Anareolatae</taxon>
        <taxon>Phasmatidae</taxon>
        <taxon>Eurycanthinae</taxon>
        <taxon>Dryococelus</taxon>
    </lineage>
</organism>
<evidence type="ECO:0000256" key="2">
    <source>
        <dbReference type="ARBA" id="ARBA00022723"/>
    </source>
</evidence>
<dbReference type="Proteomes" id="UP001159363">
    <property type="component" value="Chromosome 3"/>
</dbReference>
<comment type="caution">
    <text evidence="7">The sequence shown here is derived from an EMBL/GenBank/DDBJ whole genome shotgun (WGS) entry which is preliminary data.</text>
</comment>
<dbReference type="InterPro" id="IPR052035">
    <property type="entry name" value="ZnF_BED_domain_contain"/>
</dbReference>
<dbReference type="EMBL" id="JARBHB010000003">
    <property type="protein sequence ID" value="KAJ8888521.1"/>
    <property type="molecule type" value="Genomic_DNA"/>
</dbReference>
<sequence length="263" mass="29584">MEFNPAYDRLIEQKQAAVLTSSDLKLSTQLSSLQWELMKHISDILQLFDRATFTVSSSNVCILEVIPIINSILQMLQVPPPAGFGLKGMVNDLLASLKMRSVTLLDPRFKGKVFSNRRYLNTAKISLQQEAKKIAFQSNCADDEKLSVETVEKVAGSGSQSIWNLYSAIMKNNSSQAVCASAVDEVETYLQEPPDTDVLTYWKNKQNLPRLRRQTRKHLITPAATVFSEQLFSTAGLLADKKRNCLDPDRVKMLVFLKENLLI</sequence>
<proteinExistence type="predicted"/>
<evidence type="ECO:0000256" key="5">
    <source>
        <dbReference type="ARBA" id="ARBA00023242"/>
    </source>
</evidence>
<protein>
    <recommendedName>
        <fullName evidence="6">HAT C-terminal dimerisation domain-containing protein</fullName>
    </recommendedName>
</protein>
<gene>
    <name evidence="7" type="ORF">PR048_008012</name>
</gene>
<evidence type="ECO:0000256" key="3">
    <source>
        <dbReference type="ARBA" id="ARBA00022771"/>
    </source>
</evidence>
<keyword evidence="4" id="KW-0862">Zinc</keyword>
<keyword evidence="8" id="KW-1185">Reference proteome</keyword>
<dbReference type="PANTHER" id="PTHR46481:SF10">
    <property type="entry name" value="ZINC FINGER BED DOMAIN-CONTAINING PROTEIN 39"/>
    <property type="match status" value="1"/>
</dbReference>
<dbReference type="InterPro" id="IPR008906">
    <property type="entry name" value="HATC_C_dom"/>
</dbReference>
<keyword evidence="2" id="KW-0479">Metal-binding</keyword>
<feature type="domain" description="HAT C-terminal dimerisation" evidence="6">
    <location>
        <begin position="187"/>
        <end position="261"/>
    </location>
</feature>
<comment type="subcellular location">
    <subcellularLocation>
        <location evidence="1">Nucleus</location>
    </subcellularLocation>
</comment>
<evidence type="ECO:0000256" key="1">
    <source>
        <dbReference type="ARBA" id="ARBA00004123"/>
    </source>
</evidence>
<feature type="non-terminal residue" evidence="7">
    <location>
        <position position="263"/>
    </location>
</feature>
<dbReference type="Pfam" id="PF05699">
    <property type="entry name" value="Dimer_Tnp_hAT"/>
    <property type="match status" value="1"/>
</dbReference>
<evidence type="ECO:0000259" key="6">
    <source>
        <dbReference type="Pfam" id="PF05699"/>
    </source>
</evidence>
<accession>A0ABQ9HVW2</accession>
<dbReference type="InterPro" id="IPR012337">
    <property type="entry name" value="RNaseH-like_sf"/>
</dbReference>
<dbReference type="SUPFAM" id="SSF53098">
    <property type="entry name" value="Ribonuclease H-like"/>
    <property type="match status" value="1"/>
</dbReference>
<keyword evidence="5" id="KW-0539">Nucleus</keyword>
<name>A0ABQ9HVW2_9NEOP</name>
<dbReference type="PANTHER" id="PTHR46481">
    <property type="entry name" value="ZINC FINGER BED DOMAIN-CONTAINING PROTEIN 4"/>
    <property type="match status" value="1"/>
</dbReference>